<gene>
    <name evidence="6" type="ORF">LUZ62_035287</name>
</gene>
<feature type="repeat" description="ANK" evidence="4">
    <location>
        <begin position="168"/>
        <end position="200"/>
    </location>
</feature>
<keyword evidence="2" id="KW-0677">Repeat</keyword>
<dbReference type="AlphaFoldDB" id="A0AAV8EX14"/>
<protein>
    <submittedName>
        <fullName evidence="6">Uncharacterized protein</fullName>
    </submittedName>
</protein>
<keyword evidence="3 4" id="KW-0040">ANK repeat</keyword>
<reference evidence="6" key="1">
    <citation type="submission" date="2022-08" db="EMBL/GenBank/DDBJ databases">
        <authorList>
            <person name="Marques A."/>
        </authorList>
    </citation>
    <scope>NUCLEOTIDE SEQUENCE</scope>
    <source>
        <strain evidence="6">RhyPub2mFocal</strain>
        <tissue evidence="6">Leaves</tissue>
    </source>
</reference>
<dbReference type="PROSITE" id="PS50088">
    <property type="entry name" value="ANK_REPEAT"/>
    <property type="match status" value="2"/>
</dbReference>
<organism evidence="6 7">
    <name type="scientific">Rhynchospora pubera</name>
    <dbReference type="NCBI Taxonomy" id="906938"/>
    <lineage>
        <taxon>Eukaryota</taxon>
        <taxon>Viridiplantae</taxon>
        <taxon>Streptophyta</taxon>
        <taxon>Embryophyta</taxon>
        <taxon>Tracheophyta</taxon>
        <taxon>Spermatophyta</taxon>
        <taxon>Magnoliopsida</taxon>
        <taxon>Liliopsida</taxon>
        <taxon>Poales</taxon>
        <taxon>Cyperaceae</taxon>
        <taxon>Cyperoideae</taxon>
        <taxon>Rhynchosporeae</taxon>
        <taxon>Rhynchospora</taxon>
    </lineage>
</organism>
<dbReference type="Gene3D" id="1.25.40.20">
    <property type="entry name" value="Ankyrin repeat-containing domain"/>
    <property type="match status" value="1"/>
</dbReference>
<keyword evidence="7" id="KW-1185">Reference proteome</keyword>
<name>A0AAV8EX14_9POAL</name>
<dbReference type="EMBL" id="JAMFTS010000002">
    <property type="protein sequence ID" value="KAJ4784041.1"/>
    <property type="molecule type" value="Genomic_DNA"/>
</dbReference>
<dbReference type="SUPFAM" id="SSF48403">
    <property type="entry name" value="Ankyrin repeat"/>
    <property type="match status" value="1"/>
</dbReference>
<dbReference type="InterPro" id="IPR051573">
    <property type="entry name" value="Ankyrin-SOCS_box_domain"/>
</dbReference>
<dbReference type="PANTHER" id="PTHR24136:SF15">
    <property type="entry name" value="ANK_REP_REGION DOMAIN-CONTAINING PROTEIN"/>
    <property type="match status" value="1"/>
</dbReference>
<evidence type="ECO:0000256" key="4">
    <source>
        <dbReference type="PROSITE-ProRule" id="PRU00023"/>
    </source>
</evidence>
<dbReference type="Proteomes" id="UP001140206">
    <property type="component" value="Chromosome 2"/>
</dbReference>
<dbReference type="PANTHER" id="PTHR24136">
    <property type="entry name" value="SOWAH (DROSOPHILA) HOMOLOG"/>
    <property type="match status" value="1"/>
</dbReference>
<dbReference type="GO" id="GO:0045732">
    <property type="term" value="P:positive regulation of protein catabolic process"/>
    <property type="evidence" value="ECO:0007669"/>
    <property type="project" value="TreeGrafter"/>
</dbReference>
<feature type="region of interest" description="Disordered" evidence="5">
    <location>
        <begin position="76"/>
        <end position="111"/>
    </location>
</feature>
<dbReference type="PROSITE" id="PS50297">
    <property type="entry name" value="ANK_REP_REGION"/>
    <property type="match status" value="2"/>
</dbReference>
<evidence type="ECO:0000256" key="3">
    <source>
        <dbReference type="ARBA" id="ARBA00023043"/>
    </source>
</evidence>
<dbReference type="SMART" id="SM00248">
    <property type="entry name" value="ANK"/>
    <property type="match status" value="4"/>
</dbReference>
<feature type="repeat" description="ANK" evidence="4">
    <location>
        <begin position="242"/>
        <end position="274"/>
    </location>
</feature>
<accession>A0AAV8EX14</accession>
<dbReference type="Pfam" id="PF12796">
    <property type="entry name" value="Ank_2"/>
    <property type="match status" value="2"/>
</dbReference>
<dbReference type="FunFam" id="1.25.40.20:FF:000316">
    <property type="entry name" value="BRCA1-associated RING domain protein 1"/>
    <property type="match status" value="1"/>
</dbReference>
<sequence length="303" mass="33124">MKSRNTKINEVVMGFEGLNCHALLGPVERKQDSKKVKKKRSCQVHSTCLTSLEDRVKSFSPEYKLQTESWSNSKTLLSDKTLDSDTEREREREREMAVPGGRNGLEEDDEGQQGVYLDGGDGDAWVDLDHEVPAHLRPLVDAAQSGDLDALRTALDSYEGTIDDPVEDGDTVLHLACLYGHLPCVQYILGRGASLEIRDEEGALPLHDACAGGFTDIVSYILEFASSNPESVTRMLNTVDVEGDTPLHHAARGEHMDVVKILLQAGASPKKTNAYGQTPAELADQNTEVRAFLAAAESADETD</sequence>
<proteinExistence type="inferred from homology"/>
<evidence type="ECO:0000313" key="7">
    <source>
        <dbReference type="Proteomes" id="UP001140206"/>
    </source>
</evidence>
<evidence type="ECO:0000313" key="6">
    <source>
        <dbReference type="EMBL" id="KAJ4784041.1"/>
    </source>
</evidence>
<evidence type="ECO:0000256" key="1">
    <source>
        <dbReference type="ARBA" id="ARBA00005949"/>
    </source>
</evidence>
<dbReference type="InterPro" id="IPR036770">
    <property type="entry name" value="Ankyrin_rpt-contain_sf"/>
</dbReference>
<feature type="compositionally biased region" description="Basic and acidic residues" evidence="5">
    <location>
        <begin position="80"/>
        <end position="96"/>
    </location>
</feature>
<evidence type="ECO:0000256" key="2">
    <source>
        <dbReference type="ARBA" id="ARBA00022737"/>
    </source>
</evidence>
<dbReference type="InterPro" id="IPR002110">
    <property type="entry name" value="Ankyrin_rpt"/>
</dbReference>
<dbReference type="GO" id="GO:0016567">
    <property type="term" value="P:protein ubiquitination"/>
    <property type="evidence" value="ECO:0007669"/>
    <property type="project" value="TreeGrafter"/>
</dbReference>
<evidence type="ECO:0000256" key="5">
    <source>
        <dbReference type="SAM" id="MobiDB-lite"/>
    </source>
</evidence>
<comment type="caution">
    <text evidence="6">The sequence shown here is derived from an EMBL/GenBank/DDBJ whole genome shotgun (WGS) entry which is preliminary data.</text>
</comment>
<comment type="similarity">
    <text evidence="1">Belongs to the ankyrin SOCS box (ASB) family.</text>
</comment>